<gene>
    <name evidence="7" type="ORF">ATEG_09969</name>
</gene>
<dbReference type="GO" id="GO:0006351">
    <property type="term" value="P:DNA-templated transcription"/>
    <property type="evidence" value="ECO:0007669"/>
    <property type="project" value="InterPro"/>
</dbReference>
<keyword evidence="5" id="KW-0539">Nucleus</keyword>
<dbReference type="CDD" id="cd00067">
    <property type="entry name" value="GAL4"/>
    <property type="match status" value="1"/>
</dbReference>
<evidence type="ECO:0000313" key="7">
    <source>
        <dbReference type="EMBL" id="EAU29418.1"/>
    </source>
</evidence>
<accession>Q0C8L5</accession>
<evidence type="ECO:0000256" key="1">
    <source>
        <dbReference type="ARBA" id="ARBA00022723"/>
    </source>
</evidence>
<dbReference type="PROSITE" id="PS00463">
    <property type="entry name" value="ZN2_CY6_FUNGAL_1"/>
    <property type="match status" value="1"/>
</dbReference>
<evidence type="ECO:0000313" key="8">
    <source>
        <dbReference type="Proteomes" id="UP000007963"/>
    </source>
</evidence>
<dbReference type="Gene3D" id="4.10.240.10">
    <property type="entry name" value="Zn(2)-C6 fungal-type DNA-binding domain"/>
    <property type="match status" value="1"/>
</dbReference>
<dbReference type="SUPFAM" id="SSF57701">
    <property type="entry name" value="Zn2/Cys6 DNA-binding domain"/>
    <property type="match status" value="1"/>
</dbReference>
<dbReference type="PROSITE" id="PS50048">
    <property type="entry name" value="ZN2_CY6_FUNGAL_2"/>
    <property type="match status" value="1"/>
</dbReference>
<dbReference type="VEuPathDB" id="FungiDB:ATEG_09969"/>
<feature type="domain" description="Zn(2)-C6 fungal-type" evidence="6">
    <location>
        <begin position="15"/>
        <end position="45"/>
    </location>
</feature>
<dbReference type="Pfam" id="PF04082">
    <property type="entry name" value="Fungal_trans"/>
    <property type="match status" value="1"/>
</dbReference>
<dbReference type="SMART" id="SM00066">
    <property type="entry name" value="GAL4"/>
    <property type="match status" value="1"/>
</dbReference>
<dbReference type="GO" id="GO:0003677">
    <property type="term" value="F:DNA binding"/>
    <property type="evidence" value="ECO:0007669"/>
    <property type="project" value="UniProtKB-KW"/>
</dbReference>
<dbReference type="PANTHER" id="PTHR46910:SF25">
    <property type="entry name" value="ABC-TRANSPORTER-REGULATING TRANSCRIPTION FACTOR"/>
    <property type="match status" value="1"/>
</dbReference>
<dbReference type="GO" id="GO:0008270">
    <property type="term" value="F:zinc ion binding"/>
    <property type="evidence" value="ECO:0007669"/>
    <property type="project" value="InterPro"/>
</dbReference>
<dbReference type="GO" id="GO:0009893">
    <property type="term" value="P:positive regulation of metabolic process"/>
    <property type="evidence" value="ECO:0007669"/>
    <property type="project" value="UniProtKB-ARBA"/>
</dbReference>
<evidence type="ECO:0000256" key="3">
    <source>
        <dbReference type="ARBA" id="ARBA00023125"/>
    </source>
</evidence>
<reference evidence="8" key="1">
    <citation type="submission" date="2005-09" db="EMBL/GenBank/DDBJ databases">
        <title>Annotation of the Aspergillus terreus NIH2624 genome.</title>
        <authorList>
            <person name="Birren B.W."/>
            <person name="Lander E.S."/>
            <person name="Galagan J.E."/>
            <person name="Nusbaum C."/>
            <person name="Devon K."/>
            <person name="Henn M."/>
            <person name="Ma L.-J."/>
            <person name="Jaffe D.B."/>
            <person name="Butler J."/>
            <person name="Alvarez P."/>
            <person name="Gnerre S."/>
            <person name="Grabherr M."/>
            <person name="Kleber M."/>
            <person name="Mauceli E.W."/>
            <person name="Brockman W."/>
            <person name="Rounsley S."/>
            <person name="Young S.K."/>
            <person name="LaButti K."/>
            <person name="Pushparaj V."/>
            <person name="DeCaprio D."/>
            <person name="Crawford M."/>
            <person name="Koehrsen M."/>
            <person name="Engels R."/>
            <person name="Montgomery P."/>
            <person name="Pearson M."/>
            <person name="Howarth C."/>
            <person name="Larson L."/>
            <person name="Luoma S."/>
            <person name="White J."/>
            <person name="Alvarado L."/>
            <person name="Kodira C.D."/>
            <person name="Zeng Q."/>
            <person name="Oleary S."/>
            <person name="Yandava C."/>
            <person name="Denning D.W."/>
            <person name="Nierman W.C."/>
            <person name="Milne T."/>
            <person name="Madden K."/>
        </authorList>
    </citation>
    <scope>NUCLEOTIDE SEQUENCE [LARGE SCALE GENOMIC DNA]</scope>
    <source>
        <strain evidence="8">NIH 2624 / FGSC A1156</strain>
    </source>
</reference>
<dbReference type="eggNOG" id="ENOG502S3CQ">
    <property type="taxonomic scope" value="Eukaryota"/>
</dbReference>
<dbReference type="OrthoDB" id="103819at2759"/>
<keyword evidence="3" id="KW-0238">DNA-binding</keyword>
<dbReference type="InterPro" id="IPR001138">
    <property type="entry name" value="Zn2Cys6_DnaBD"/>
</dbReference>
<dbReference type="HOGENOM" id="CLU_024397_0_0_1"/>
<protein>
    <recommendedName>
        <fullName evidence="6">Zn(2)-C6 fungal-type domain-containing protein</fullName>
    </recommendedName>
</protein>
<keyword evidence="1" id="KW-0479">Metal-binding</keyword>
<dbReference type="CDD" id="cd12148">
    <property type="entry name" value="fungal_TF_MHR"/>
    <property type="match status" value="1"/>
</dbReference>
<dbReference type="OMA" id="CNKEYPK"/>
<dbReference type="InterPro" id="IPR036864">
    <property type="entry name" value="Zn2-C6_fun-type_DNA-bd_sf"/>
</dbReference>
<proteinExistence type="predicted"/>
<dbReference type="PANTHER" id="PTHR46910">
    <property type="entry name" value="TRANSCRIPTION FACTOR PDR1"/>
    <property type="match status" value="1"/>
</dbReference>
<evidence type="ECO:0000256" key="2">
    <source>
        <dbReference type="ARBA" id="ARBA00023015"/>
    </source>
</evidence>
<evidence type="ECO:0000256" key="5">
    <source>
        <dbReference type="ARBA" id="ARBA00023242"/>
    </source>
</evidence>
<dbReference type="Pfam" id="PF00172">
    <property type="entry name" value="Zn_clus"/>
    <property type="match status" value="1"/>
</dbReference>
<dbReference type="STRING" id="341663.Q0C8L5"/>
<dbReference type="EMBL" id="CH476609">
    <property type="protein sequence ID" value="EAU29418.1"/>
    <property type="molecule type" value="Genomic_DNA"/>
</dbReference>
<sequence length="751" mass="84919">MESAELSSKRQAFPACDECRIRKVRCSKEGSKCSHCLRYNLPCEFSNKVTRVNQTAKLARDVEKLGSRVEDIEHALQRCLSFIDAHQGFRDLSRPQSQESGYTSSTSSEECEVNLYSGKHTSPTEEDGFWPLHGYGSFVSLVMEAQAANANLTSWLPVDMNSHQVAEMVAFDHQAVSAVRSKVTEANETLQQIIDDIPTLSASEDDTFLPSLPPRALVEPSINEYFKKLNPRLPIFSRQTIRDAVESQYTIRTGPPDLVWITSFNCIVLQALTQTSIANKVVGGTEQDIPLDYMIISLLRNIRQCYNRLETLVKPRLSNIRALFCLALVAMEYFDFAIFQTIFAQVCELSRLIGLHLMTTTPPTEDGAVDDQPKDLFWSIFLVDKHVSIIGGKACLLPSYDCSVPLPPYDSAAPLPNVFAARIRLAFILEEIYQCLYSAKSSKMEQSRVRRRIRRIARKLSQWHVQHEHVLRTGDSKRPLEEYICAMQLRFALSSCWVLLHKRIWSQERGTVCLQHARDCLMLFKQLCDGCKSGFSNFDSIVLNYSLISFMGIYVHIVEEDQPIHSQDMEILTFFAIYTNRLASNRSAASIPYKFSQVASRCSDIALLLQNLRERRFIPTTISRSPTPSWNEPTYMDYDAANASTSTTSTGSSYNLNIGPLGVPGDGQVWDIYFNPREIPMDGTIATPSEDATQDLLSNEAGQCLDFPDFSLGIDNFPDFPLGIDMTSQSEFDLIMEEDIIRYKRLLDRPV</sequence>
<dbReference type="InterPro" id="IPR007219">
    <property type="entry name" value="XnlR_reg_dom"/>
</dbReference>
<dbReference type="GO" id="GO:0000981">
    <property type="term" value="F:DNA-binding transcription factor activity, RNA polymerase II-specific"/>
    <property type="evidence" value="ECO:0007669"/>
    <property type="project" value="InterPro"/>
</dbReference>
<dbReference type="Proteomes" id="UP000007963">
    <property type="component" value="Unassembled WGS sequence"/>
</dbReference>
<dbReference type="GeneID" id="4319644"/>
<name>Q0C8L5_ASPTN</name>
<evidence type="ECO:0000259" key="6">
    <source>
        <dbReference type="PROSITE" id="PS50048"/>
    </source>
</evidence>
<dbReference type="RefSeq" id="XP_001209271.1">
    <property type="nucleotide sequence ID" value="XM_001209271.1"/>
</dbReference>
<dbReference type="AlphaFoldDB" id="Q0C8L5"/>
<organism evidence="7 8">
    <name type="scientific">Aspergillus terreus (strain NIH 2624 / FGSC A1156)</name>
    <dbReference type="NCBI Taxonomy" id="341663"/>
    <lineage>
        <taxon>Eukaryota</taxon>
        <taxon>Fungi</taxon>
        <taxon>Dikarya</taxon>
        <taxon>Ascomycota</taxon>
        <taxon>Pezizomycotina</taxon>
        <taxon>Eurotiomycetes</taxon>
        <taxon>Eurotiomycetidae</taxon>
        <taxon>Eurotiales</taxon>
        <taxon>Aspergillaceae</taxon>
        <taxon>Aspergillus</taxon>
        <taxon>Aspergillus subgen. Circumdati</taxon>
    </lineage>
</organism>
<keyword evidence="2" id="KW-0805">Transcription regulation</keyword>
<dbReference type="InterPro" id="IPR050987">
    <property type="entry name" value="AtrR-like"/>
</dbReference>
<keyword evidence="4" id="KW-0804">Transcription</keyword>
<evidence type="ECO:0000256" key="4">
    <source>
        <dbReference type="ARBA" id="ARBA00023163"/>
    </source>
</evidence>